<accession>A0A9D7HS65</accession>
<dbReference type="InterPro" id="IPR006058">
    <property type="entry name" value="2Fe2S_fd_BS"/>
</dbReference>
<dbReference type="InterPro" id="IPR012675">
    <property type="entry name" value="Beta-grasp_dom_sf"/>
</dbReference>
<dbReference type="PROSITE" id="PS51085">
    <property type="entry name" value="2FE2S_FER_2"/>
    <property type="match status" value="1"/>
</dbReference>
<feature type="domain" description="2Fe-2S ferredoxin-type" evidence="1">
    <location>
        <begin position="2"/>
        <end position="115"/>
    </location>
</feature>
<comment type="caution">
    <text evidence="2">The sequence shown here is derived from an EMBL/GenBank/DDBJ whole genome shotgun (WGS) entry which is preliminary data.</text>
</comment>
<protein>
    <submittedName>
        <fullName evidence="2">(2Fe-2S)-binding protein</fullName>
    </submittedName>
</protein>
<dbReference type="Gene3D" id="3.10.20.30">
    <property type="match status" value="1"/>
</dbReference>
<evidence type="ECO:0000313" key="3">
    <source>
        <dbReference type="Proteomes" id="UP000807785"/>
    </source>
</evidence>
<dbReference type="PROSITE" id="PS00197">
    <property type="entry name" value="2FE2S_FER_1"/>
    <property type="match status" value="1"/>
</dbReference>
<dbReference type="EMBL" id="JADJEV010000004">
    <property type="protein sequence ID" value="MBK6974261.1"/>
    <property type="molecule type" value="Genomic_DNA"/>
</dbReference>
<name>A0A9D7HS65_9PROT</name>
<dbReference type="GO" id="GO:0051537">
    <property type="term" value="F:2 iron, 2 sulfur cluster binding"/>
    <property type="evidence" value="ECO:0007669"/>
    <property type="project" value="InterPro"/>
</dbReference>
<evidence type="ECO:0000313" key="2">
    <source>
        <dbReference type="EMBL" id="MBK6974261.1"/>
    </source>
</evidence>
<dbReference type="CDD" id="cd00207">
    <property type="entry name" value="fer2"/>
    <property type="match status" value="1"/>
</dbReference>
<proteinExistence type="predicted"/>
<gene>
    <name evidence="2" type="ORF">IPH26_15385</name>
</gene>
<reference evidence="2" key="1">
    <citation type="submission" date="2020-10" db="EMBL/GenBank/DDBJ databases">
        <title>Connecting structure to function with the recovery of over 1000 high-quality activated sludge metagenome-assembled genomes encoding full-length rRNA genes using long-read sequencing.</title>
        <authorList>
            <person name="Singleton C.M."/>
            <person name="Petriglieri F."/>
            <person name="Kristensen J.M."/>
            <person name="Kirkegaard R.H."/>
            <person name="Michaelsen T.Y."/>
            <person name="Andersen M.H."/>
            <person name="Karst S.M."/>
            <person name="Dueholm M.S."/>
            <person name="Nielsen P.H."/>
            <person name="Albertsen M."/>
        </authorList>
    </citation>
    <scope>NUCLEOTIDE SEQUENCE</scope>
    <source>
        <strain evidence="2">Bjer_18-Q3-R1-45_BAT3C.347</strain>
    </source>
</reference>
<sequence>MPIITFSSPKMKQDTTVEAVAGDARTLLSVARKHKIPVDFECEEGECGTCAVKVEVLPGSQATGVSLTKREKIVLRLDKKITPAQIVDAEEKGVPPPYRLACQFVVRDENLLVTF</sequence>
<dbReference type="InterPro" id="IPR036010">
    <property type="entry name" value="2Fe-2S_ferredoxin-like_sf"/>
</dbReference>
<evidence type="ECO:0000259" key="1">
    <source>
        <dbReference type="PROSITE" id="PS51085"/>
    </source>
</evidence>
<dbReference type="AlphaFoldDB" id="A0A9D7HS65"/>
<dbReference type="SUPFAM" id="SSF54292">
    <property type="entry name" value="2Fe-2S ferredoxin-like"/>
    <property type="match status" value="1"/>
</dbReference>
<organism evidence="2 3">
    <name type="scientific">Candidatus Methylophosphatis roskildensis</name>
    <dbReference type="NCBI Taxonomy" id="2899263"/>
    <lineage>
        <taxon>Bacteria</taxon>
        <taxon>Pseudomonadati</taxon>
        <taxon>Pseudomonadota</taxon>
        <taxon>Betaproteobacteria</taxon>
        <taxon>Nitrosomonadales</taxon>
        <taxon>Sterolibacteriaceae</taxon>
        <taxon>Candidatus Methylophosphatis</taxon>
    </lineage>
</organism>
<dbReference type="Pfam" id="PF00111">
    <property type="entry name" value="Fer2"/>
    <property type="match status" value="1"/>
</dbReference>
<dbReference type="InterPro" id="IPR001041">
    <property type="entry name" value="2Fe-2S_ferredoxin-type"/>
</dbReference>
<dbReference type="Proteomes" id="UP000807785">
    <property type="component" value="Unassembled WGS sequence"/>
</dbReference>